<proteinExistence type="predicted"/>
<reference evidence="2 3" key="1">
    <citation type="submission" date="2019-09" db="EMBL/GenBank/DDBJ databases">
        <title>Genomes of family Cryomorphaceae.</title>
        <authorList>
            <person name="Bowman J.P."/>
        </authorList>
    </citation>
    <scope>NUCLEOTIDE SEQUENCE [LARGE SCALE GENOMIC DNA]</scope>
    <source>
        <strain evidence="2 3">LMG 25704</strain>
    </source>
</reference>
<gene>
    <name evidence="2" type="ORF">F8C67_07735</name>
</gene>
<evidence type="ECO:0000256" key="1">
    <source>
        <dbReference type="SAM" id="Phobius"/>
    </source>
</evidence>
<organism evidence="2 3">
    <name type="scientific">Phaeocystidibacter luteus</name>
    <dbReference type="NCBI Taxonomy" id="911197"/>
    <lineage>
        <taxon>Bacteria</taxon>
        <taxon>Pseudomonadati</taxon>
        <taxon>Bacteroidota</taxon>
        <taxon>Flavobacteriia</taxon>
        <taxon>Flavobacteriales</taxon>
        <taxon>Phaeocystidibacteraceae</taxon>
        <taxon>Phaeocystidibacter</taxon>
    </lineage>
</organism>
<evidence type="ECO:0000313" key="2">
    <source>
        <dbReference type="EMBL" id="KAB2810118.1"/>
    </source>
</evidence>
<dbReference type="RefSeq" id="WP_151667262.1">
    <property type="nucleotide sequence ID" value="NZ_WBVO01000005.1"/>
</dbReference>
<keyword evidence="3" id="KW-1185">Reference proteome</keyword>
<dbReference type="AlphaFoldDB" id="A0A6N6RGA2"/>
<feature type="transmembrane region" description="Helical" evidence="1">
    <location>
        <begin position="64"/>
        <end position="87"/>
    </location>
</feature>
<feature type="transmembrane region" description="Helical" evidence="1">
    <location>
        <begin position="93"/>
        <end position="116"/>
    </location>
</feature>
<keyword evidence="1" id="KW-1133">Transmembrane helix</keyword>
<sequence length="122" mass="14032">MLKKAIISTAVFSLLLGAAHAWIIYNEEKIGFTFLWLYALLFVLTAGLFAMLNFVKGYDERKMGLAFIAGSPMKMLISLVFLIPFILNAGDDARLYAIHFMVPYFLYFAIELYWVFKLLRSK</sequence>
<dbReference type="Proteomes" id="UP000468650">
    <property type="component" value="Unassembled WGS sequence"/>
</dbReference>
<protein>
    <submittedName>
        <fullName evidence="2">Uncharacterized protein</fullName>
    </submittedName>
</protein>
<keyword evidence="1" id="KW-0812">Transmembrane</keyword>
<accession>A0A6N6RGA2</accession>
<evidence type="ECO:0000313" key="3">
    <source>
        <dbReference type="Proteomes" id="UP000468650"/>
    </source>
</evidence>
<feature type="transmembrane region" description="Helical" evidence="1">
    <location>
        <begin position="31"/>
        <end position="52"/>
    </location>
</feature>
<name>A0A6N6RGA2_9FLAO</name>
<comment type="caution">
    <text evidence="2">The sequence shown here is derived from an EMBL/GenBank/DDBJ whole genome shotgun (WGS) entry which is preliminary data.</text>
</comment>
<keyword evidence="1" id="KW-0472">Membrane</keyword>
<dbReference type="EMBL" id="WBVO01000005">
    <property type="protein sequence ID" value="KAB2810118.1"/>
    <property type="molecule type" value="Genomic_DNA"/>
</dbReference>